<dbReference type="EC" id="6.3.4.21" evidence="3 9"/>
<gene>
    <name evidence="13" type="ORF">EJ08DRAFT_601782</name>
</gene>
<dbReference type="HAMAP" id="MF_00570">
    <property type="entry name" value="NAPRTase"/>
    <property type="match status" value="1"/>
</dbReference>
<comment type="pathway">
    <text evidence="1 9">Cofactor biosynthesis; NAD(+) biosynthesis; nicotinate D-ribonucleotide from nicotinate: step 1/1.</text>
</comment>
<dbReference type="InterPro" id="IPR036068">
    <property type="entry name" value="Nicotinate_pribotase-like_C"/>
</dbReference>
<reference evidence="13" key="1">
    <citation type="journal article" date="2020" name="Stud. Mycol.">
        <title>101 Dothideomycetes genomes: a test case for predicting lifestyles and emergence of pathogens.</title>
        <authorList>
            <person name="Haridas S."/>
            <person name="Albert R."/>
            <person name="Binder M."/>
            <person name="Bloem J."/>
            <person name="Labutti K."/>
            <person name="Salamov A."/>
            <person name="Andreopoulos B."/>
            <person name="Baker S."/>
            <person name="Barry K."/>
            <person name="Bills G."/>
            <person name="Bluhm B."/>
            <person name="Cannon C."/>
            <person name="Castanera R."/>
            <person name="Culley D."/>
            <person name="Daum C."/>
            <person name="Ezra D."/>
            <person name="Gonzalez J."/>
            <person name="Henrissat B."/>
            <person name="Kuo A."/>
            <person name="Liang C."/>
            <person name="Lipzen A."/>
            <person name="Lutzoni F."/>
            <person name="Magnuson J."/>
            <person name="Mondo S."/>
            <person name="Nolan M."/>
            <person name="Ohm R."/>
            <person name="Pangilinan J."/>
            <person name="Park H.-J."/>
            <person name="Ramirez L."/>
            <person name="Alfaro M."/>
            <person name="Sun H."/>
            <person name="Tritt A."/>
            <person name="Yoshinaga Y."/>
            <person name="Zwiers L.-H."/>
            <person name="Turgeon B."/>
            <person name="Goodwin S."/>
            <person name="Spatafora J."/>
            <person name="Crous P."/>
            <person name="Grigoriev I."/>
        </authorList>
    </citation>
    <scope>NUCLEOTIDE SEQUENCE</scope>
    <source>
        <strain evidence="13">CBS 130266</strain>
    </source>
</reference>
<comment type="function">
    <text evidence="9">Catalyzes the synthesis of beta-nicotinate D-ribonucleotide from nicotinate and 5-phospho-D-ribose 1-phosphate at the expense of ATP.</text>
</comment>
<evidence type="ECO:0000256" key="10">
    <source>
        <dbReference type="SAM" id="MobiDB-lite"/>
    </source>
</evidence>
<dbReference type="SUPFAM" id="SSF51690">
    <property type="entry name" value="Nicotinate/Quinolinate PRTase C-terminal domain-like"/>
    <property type="match status" value="1"/>
</dbReference>
<dbReference type="AlphaFoldDB" id="A0A9P4P5L7"/>
<evidence type="ECO:0000256" key="9">
    <source>
        <dbReference type="RuleBase" id="RU003838"/>
    </source>
</evidence>
<dbReference type="OrthoDB" id="193380at2759"/>
<comment type="catalytic activity">
    <reaction evidence="8 9">
        <text>5-phospho-alpha-D-ribose 1-diphosphate + nicotinate + ATP + H2O = nicotinate beta-D-ribonucleotide + ADP + phosphate + diphosphate</text>
        <dbReference type="Rhea" id="RHEA:36163"/>
        <dbReference type="ChEBI" id="CHEBI:15377"/>
        <dbReference type="ChEBI" id="CHEBI:30616"/>
        <dbReference type="ChEBI" id="CHEBI:32544"/>
        <dbReference type="ChEBI" id="CHEBI:33019"/>
        <dbReference type="ChEBI" id="CHEBI:43474"/>
        <dbReference type="ChEBI" id="CHEBI:57502"/>
        <dbReference type="ChEBI" id="CHEBI:58017"/>
        <dbReference type="ChEBI" id="CHEBI:456216"/>
        <dbReference type="EC" id="6.3.4.21"/>
    </reaction>
</comment>
<dbReference type="SUPFAM" id="SSF54675">
    <property type="entry name" value="Nicotinate/Quinolinate PRTase N-terminal domain-like"/>
    <property type="match status" value="1"/>
</dbReference>
<evidence type="ECO:0000313" key="13">
    <source>
        <dbReference type="EMBL" id="KAF2436946.1"/>
    </source>
</evidence>
<evidence type="ECO:0000256" key="1">
    <source>
        <dbReference type="ARBA" id="ARBA00004952"/>
    </source>
</evidence>
<dbReference type="PANTHER" id="PTHR11098:SF1">
    <property type="entry name" value="NICOTINATE PHOSPHORIBOSYLTRANSFERASE"/>
    <property type="match status" value="1"/>
</dbReference>
<dbReference type="FunFam" id="3.20.140.10:FF:000009">
    <property type="entry name" value="Nicotinate phosphoribosyltransferase"/>
    <property type="match status" value="1"/>
</dbReference>
<name>A0A9P4P5L7_9PEZI</name>
<dbReference type="InterPro" id="IPR041525">
    <property type="entry name" value="N/Namide_PRibTrfase"/>
</dbReference>
<keyword evidence="13" id="KW-0328">Glycosyltransferase</keyword>
<evidence type="ECO:0000259" key="12">
    <source>
        <dbReference type="Pfam" id="PF17767"/>
    </source>
</evidence>
<dbReference type="GO" id="GO:0005829">
    <property type="term" value="C:cytosol"/>
    <property type="evidence" value="ECO:0007669"/>
    <property type="project" value="TreeGrafter"/>
</dbReference>
<feature type="domain" description="Nicotinate phosphoribosyltransferase N-terminal" evidence="12">
    <location>
        <begin position="17"/>
        <end position="148"/>
    </location>
</feature>
<keyword evidence="5 9" id="KW-0436">Ligase</keyword>
<evidence type="ECO:0000259" key="11">
    <source>
        <dbReference type="Pfam" id="PF04095"/>
    </source>
</evidence>
<feature type="domain" description="Nicotinate/nicotinamide phosphoribosyltransferase" evidence="11">
    <location>
        <begin position="182"/>
        <end position="429"/>
    </location>
</feature>
<feature type="region of interest" description="Disordered" evidence="10">
    <location>
        <begin position="430"/>
        <end position="449"/>
    </location>
</feature>
<dbReference type="InterPro" id="IPR006406">
    <property type="entry name" value="Nic_PRibTrfase"/>
</dbReference>
<dbReference type="Proteomes" id="UP000800235">
    <property type="component" value="Unassembled WGS sequence"/>
</dbReference>
<dbReference type="EMBL" id="MU007009">
    <property type="protein sequence ID" value="KAF2436946.1"/>
    <property type="molecule type" value="Genomic_DNA"/>
</dbReference>
<dbReference type="Gene3D" id="3.20.140.10">
    <property type="entry name" value="nicotinate phosphoribosyltransferase"/>
    <property type="match status" value="1"/>
</dbReference>
<comment type="caution">
    <text evidence="13">The sequence shown here is derived from an EMBL/GenBank/DDBJ whole genome shotgun (WGS) entry which is preliminary data.</text>
</comment>
<dbReference type="Pfam" id="PF04095">
    <property type="entry name" value="NAPRTase"/>
    <property type="match status" value="1"/>
</dbReference>
<evidence type="ECO:0000256" key="6">
    <source>
        <dbReference type="ARBA" id="ARBA00022642"/>
    </source>
</evidence>
<evidence type="ECO:0000256" key="5">
    <source>
        <dbReference type="ARBA" id="ARBA00022598"/>
    </source>
</evidence>
<accession>A0A9P4P5L7</accession>
<keyword evidence="14" id="KW-1185">Reference proteome</keyword>
<dbReference type="InterPro" id="IPR040727">
    <property type="entry name" value="NAPRTase_N"/>
</dbReference>
<keyword evidence="7" id="KW-0808">Transferase</keyword>
<dbReference type="InterPro" id="IPR007229">
    <property type="entry name" value="Nic_PRibTrfase-Fam"/>
</dbReference>
<proteinExistence type="inferred from homology"/>
<dbReference type="PANTHER" id="PTHR11098">
    <property type="entry name" value="NICOTINATE PHOSPHORIBOSYLTRANSFERASE"/>
    <property type="match status" value="1"/>
</dbReference>
<evidence type="ECO:0000256" key="3">
    <source>
        <dbReference type="ARBA" id="ARBA00013236"/>
    </source>
</evidence>
<keyword evidence="6 9" id="KW-0662">Pyridine nucleotide biosynthesis</keyword>
<dbReference type="Pfam" id="PF17767">
    <property type="entry name" value="NAPRTase_N"/>
    <property type="match status" value="1"/>
</dbReference>
<evidence type="ECO:0000256" key="8">
    <source>
        <dbReference type="ARBA" id="ARBA00048668"/>
    </source>
</evidence>
<dbReference type="GO" id="GO:0034355">
    <property type="term" value="P:NAD+ biosynthetic process via the salvage pathway"/>
    <property type="evidence" value="ECO:0007669"/>
    <property type="project" value="TreeGrafter"/>
</dbReference>
<dbReference type="GO" id="GO:0016757">
    <property type="term" value="F:glycosyltransferase activity"/>
    <property type="evidence" value="ECO:0007669"/>
    <property type="project" value="UniProtKB-KW"/>
</dbReference>
<comment type="PTM">
    <text evidence="9">Transiently phosphorylated on a His residue during the reaction cycle. Phosphorylation strongly increases the affinity for substrates and increases the rate of nicotinate D-ribonucleotide production. Dephosphorylation regenerates the low-affinity form of the enzyme, leading to product release.</text>
</comment>
<evidence type="ECO:0000256" key="2">
    <source>
        <dbReference type="ARBA" id="ARBA00010897"/>
    </source>
</evidence>
<protein>
    <recommendedName>
        <fullName evidence="3 9">Nicotinate phosphoribosyltransferase</fullName>
        <ecNumber evidence="3 9">6.3.4.21</ecNumber>
    </recommendedName>
</protein>
<sequence>MAETSSNELPSGITSLIDTDLYKLTMQCVVLKFYPDAHVTYSFTNRTPHKKFSRAAFEWLQQQIDKLASLRLSSAELEYLKKRCPYLSDAYLKYLSTFRMEPSKQVHMTFQPTENAGGEEEMGDIDLKIEGTWLETILYEIPLLALLSEAYFKFCDRDWNYDGQEDNAKEKGLKLLEAGCIFSEFGSRRRRDYHTQDTVLAGLKKAAEIANAKGWSGKLSGTSNVHFAMKHGLPPIGTVAHEWFMGVAAITNNYEGSNELALQHWVEMYGEGVLGIALTDTFGTHDFLRAFKKTVPGSGSKTYAQVFTGVRQDSGDPIGFAKNMREFYDEQGITEKKACVFSDSLNVDLCLEYKKAAEELGLAPSFGVGTFFTNDYKHISTGEKSVPLNIVIKISSANGRPAVKISDNIGKNTGDKATVAEVKRRLGYTEKEWEGGDESTRWGKDGTKP</sequence>
<evidence type="ECO:0000256" key="4">
    <source>
        <dbReference type="ARBA" id="ARBA00022553"/>
    </source>
</evidence>
<organism evidence="13 14">
    <name type="scientific">Tothia fuscella</name>
    <dbReference type="NCBI Taxonomy" id="1048955"/>
    <lineage>
        <taxon>Eukaryota</taxon>
        <taxon>Fungi</taxon>
        <taxon>Dikarya</taxon>
        <taxon>Ascomycota</taxon>
        <taxon>Pezizomycotina</taxon>
        <taxon>Dothideomycetes</taxon>
        <taxon>Pleosporomycetidae</taxon>
        <taxon>Venturiales</taxon>
        <taxon>Cylindrosympodiaceae</taxon>
        <taxon>Tothia</taxon>
    </lineage>
</organism>
<dbReference type="CDD" id="cd01401">
    <property type="entry name" value="PncB_like"/>
    <property type="match status" value="1"/>
</dbReference>
<evidence type="ECO:0000256" key="7">
    <source>
        <dbReference type="ARBA" id="ARBA00022679"/>
    </source>
</evidence>
<evidence type="ECO:0000313" key="14">
    <source>
        <dbReference type="Proteomes" id="UP000800235"/>
    </source>
</evidence>
<dbReference type="PIRSF" id="PIRSF000484">
    <property type="entry name" value="NAPRT"/>
    <property type="match status" value="1"/>
</dbReference>
<keyword evidence="4" id="KW-0597">Phosphoprotein</keyword>
<dbReference type="NCBIfam" id="TIGR01514">
    <property type="entry name" value="NAPRTase"/>
    <property type="match status" value="1"/>
</dbReference>
<comment type="similarity">
    <text evidence="2 9">Belongs to the NAPRTase family.</text>
</comment>
<dbReference type="GO" id="GO:0004516">
    <property type="term" value="F:nicotinate phosphoribosyltransferase activity"/>
    <property type="evidence" value="ECO:0007669"/>
    <property type="project" value="UniProtKB-UniRule"/>
</dbReference>